<organism evidence="1 2">
    <name type="scientific">Rubroshorea leprosula</name>
    <dbReference type="NCBI Taxonomy" id="152421"/>
    <lineage>
        <taxon>Eukaryota</taxon>
        <taxon>Viridiplantae</taxon>
        <taxon>Streptophyta</taxon>
        <taxon>Embryophyta</taxon>
        <taxon>Tracheophyta</taxon>
        <taxon>Spermatophyta</taxon>
        <taxon>Magnoliopsida</taxon>
        <taxon>eudicotyledons</taxon>
        <taxon>Gunneridae</taxon>
        <taxon>Pentapetalae</taxon>
        <taxon>rosids</taxon>
        <taxon>malvids</taxon>
        <taxon>Malvales</taxon>
        <taxon>Dipterocarpaceae</taxon>
        <taxon>Rubroshorea</taxon>
    </lineage>
</organism>
<dbReference type="AlphaFoldDB" id="A0AAV5L5J8"/>
<keyword evidence="2" id="KW-1185">Reference proteome</keyword>
<protein>
    <submittedName>
        <fullName evidence="1">Uncharacterized protein</fullName>
    </submittedName>
</protein>
<gene>
    <name evidence="1" type="ORF">SLEP1_g41118</name>
</gene>
<name>A0AAV5L5J8_9ROSI</name>
<proteinExistence type="predicted"/>
<sequence length="54" mass="6123">MPGELVAEVAPVVLCLDFLLQLEMYNGSKSNPKKASKTNWWSSHDSKVQIFTQR</sequence>
<evidence type="ECO:0000313" key="1">
    <source>
        <dbReference type="EMBL" id="GKV32521.1"/>
    </source>
</evidence>
<accession>A0AAV5L5J8</accession>
<dbReference type="EMBL" id="BPVZ01000096">
    <property type="protein sequence ID" value="GKV32521.1"/>
    <property type="molecule type" value="Genomic_DNA"/>
</dbReference>
<evidence type="ECO:0000313" key="2">
    <source>
        <dbReference type="Proteomes" id="UP001054252"/>
    </source>
</evidence>
<reference evidence="1 2" key="1">
    <citation type="journal article" date="2021" name="Commun. Biol.">
        <title>The genome of Shorea leprosula (Dipterocarpaceae) highlights the ecological relevance of drought in aseasonal tropical rainforests.</title>
        <authorList>
            <person name="Ng K.K.S."/>
            <person name="Kobayashi M.J."/>
            <person name="Fawcett J.A."/>
            <person name="Hatakeyama M."/>
            <person name="Paape T."/>
            <person name="Ng C.H."/>
            <person name="Ang C.C."/>
            <person name="Tnah L.H."/>
            <person name="Lee C.T."/>
            <person name="Nishiyama T."/>
            <person name="Sese J."/>
            <person name="O'Brien M.J."/>
            <person name="Copetti D."/>
            <person name="Mohd Noor M.I."/>
            <person name="Ong R.C."/>
            <person name="Putra M."/>
            <person name="Sireger I.Z."/>
            <person name="Indrioko S."/>
            <person name="Kosugi Y."/>
            <person name="Izuno A."/>
            <person name="Isagi Y."/>
            <person name="Lee S.L."/>
            <person name="Shimizu K.K."/>
        </authorList>
    </citation>
    <scope>NUCLEOTIDE SEQUENCE [LARGE SCALE GENOMIC DNA]</scope>
    <source>
        <strain evidence="1">214</strain>
    </source>
</reference>
<comment type="caution">
    <text evidence="1">The sequence shown here is derived from an EMBL/GenBank/DDBJ whole genome shotgun (WGS) entry which is preliminary data.</text>
</comment>
<dbReference type="Proteomes" id="UP001054252">
    <property type="component" value="Unassembled WGS sequence"/>
</dbReference>